<feature type="compositionally biased region" description="Polar residues" evidence="1">
    <location>
        <begin position="25"/>
        <end position="38"/>
    </location>
</feature>
<feature type="region of interest" description="Disordered" evidence="1">
    <location>
        <begin position="1"/>
        <end position="38"/>
    </location>
</feature>
<evidence type="ECO:0000256" key="1">
    <source>
        <dbReference type="SAM" id="MobiDB-lite"/>
    </source>
</evidence>
<keyword evidence="3" id="KW-1185">Reference proteome</keyword>
<name>A0A1I3E4T7_9PLAN</name>
<dbReference type="EMBL" id="FOQD01000004">
    <property type="protein sequence ID" value="SFH93701.1"/>
    <property type="molecule type" value="Genomic_DNA"/>
</dbReference>
<evidence type="ECO:0000313" key="3">
    <source>
        <dbReference type="Proteomes" id="UP000199518"/>
    </source>
</evidence>
<evidence type="ECO:0000313" key="2">
    <source>
        <dbReference type="EMBL" id="SFH93701.1"/>
    </source>
</evidence>
<accession>A0A1I3E4T7</accession>
<dbReference type="AlphaFoldDB" id="A0A1I3E4T7"/>
<organism evidence="2 3">
    <name type="scientific">Planctomicrobium piriforme</name>
    <dbReference type="NCBI Taxonomy" id="1576369"/>
    <lineage>
        <taxon>Bacteria</taxon>
        <taxon>Pseudomonadati</taxon>
        <taxon>Planctomycetota</taxon>
        <taxon>Planctomycetia</taxon>
        <taxon>Planctomycetales</taxon>
        <taxon>Planctomycetaceae</taxon>
        <taxon>Planctomicrobium</taxon>
    </lineage>
</organism>
<sequence length="195" mass="21216">MSMGPLDGRRSSTGRDEMRHDWGNECQSQDGKSVSVPATQPNSVAYKLSMEEPILFSCQSCGASLKAPPSKAGVSLPCPKCKVSLQVPDPSIEVVDSAPQTPAFVPLPAELKIDLGSMNGDTGVLRFNLVVKTSGLGYIEAYAFDPTDLRKSGVFFRLGQAEYEELQAVLVNAETTISRFVDAGQMNPRLEFRWR</sequence>
<gene>
    <name evidence="2" type="ORF">SAMN05421753_10471</name>
</gene>
<dbReference type="Proteomes" id="UP000199518">
    <property type="component" value="Unassembled WGS sequence"/>
</dbReference>
<reference evidence="3" key="1">
    <citation type="submission" date="2016-10" db="EMBL/GenBank/DDBJ databases">
        <authorList>
            <person name="Varghese N."/>
            <person name="Submissions S."/>
        </authorList>
    </citation>
    <scope>NUCLEOTIDE SEQUENCE [LARGE SCALE GENOMIC DNA]</scope>
    <source>
        <strain evidence="3">DSM 26348</strain>
    </source>
</reference>
<protein>
    <submittedName>
        <fullName evidence="2">Uncharacterized protein</fullName>
    </submittedName>
</protein>
<proteinExistence type="predicted"/>
<feature type="compositionally biased region" description="Basic and acidic residues" evidence="1">
    <location>
        <begin position="7"/>
        <end position="23"/>
    </location>
</feature>